<evidence type="ECO:0000256" key="1">
    <source>
        <dbReference type="ARBA" id="ARBA00006547"/>
    </source>
</evidence>
<name>A0ABU6P1N7_9BACI</name>
<dbReference type="SUPFAM" id="SSF54001">
    <property type="entry name" value="Cysteine proteinases"/>
    <property type="match status" value="1"/>
</dbReference>
<dbReference type="RefSeq" id="WP_328015428.1">
    <property type="nucleotide sequence ID" value="NZ_JARTFS010000011.1"/>
</dbReference>
<evidence type="ECO:0000313" key="3">
    <source>
        <dbReference type="EMBL" id="MED4402429.1"/>
    </source>
</evidence>
<dbReference type="Proteomes" id="UP001342826">
    <property type="component" value="Unassembled WGS sequence"/>
</dbReference>
<dbReference type="InterPro" id="IPR038765">
    <property type="entry name" value="Papain-like_cys_pep_sf"/>
</dbReference>
<reference evidence="3 4" key="1">
    <citation type="submission" date="2023-03" db="EMBL/GenBank/DDBJ databases">
        <title>Bacillus Genome Sequencing.</title>
        <authorList>
            <person name="Dunlap C."/>
        </authorList>
    </citation>
    <scope>NUCLEOTIDE SEQUENCE [LARGE SCALE GENOMIC DNA]</scope>
    <source>
        <strain evidence="3 4">NRS-1717</strain>
    </source>
</reference>
<keyword evidence="4" id="KW-1185">Reference proteome</keyword>
<sequence>MTKLNRLFRNRIGIAEEEIITFEELHTILEKTAKAIPFENLCVVANKTAPITKENLIDKIMKKSEGGLCYELNTILYFFLEENGFDVSLIRGTVFNHTNQSWGTIGETHVANIVNHQGEAYLVDTGFGGNLPLTPVPLNGETVTSSNGEFRVKKLDDRYVLEMKLKYKDEDWKTGYAFYSEKAVEDLNELNEIQKIINEHEQSPFNKNPLVTRITNRGNITLTNTSFTQWEDGKVHKEEIDEKRFREIIREYFNINIG</sequence>
<comment type="similarity">
    <text evidence="1 2">Belongs to the arylamine N-acetyltransferase family.</text>
</comment>
<comment type="caution">
    <text evidence="3">The sequence shown here is derived from an EMBL/GenBank/DDBJ whole genome shotgun (WGS) entry which is preliminary data.</text>
</comment>
<dbReference type="PRINTS" id="PR01543">
    <property type="entry name" value="ANATRNSFRASE"/>
</dbReference>
<gene>
    <name evidence="3" type="ORF">P9271_14000</name>
</gene>
<dbReference type="Gene3D" id="3.30.2140.20">
    <property type="match status" value="1"/>
</dbReference>
<evidence type="ECO:0000256" key="2">
    <source>
        <dbReference type="RuleBase" id="RU003452"/>
    </source>
</evidence>
<organism evidence="3 4">
    <name type="scientific">Metabacillus fastidiosus</name>
    <dbReference type="NCBI Taxonomy" id="1458"/>
    <lineage>
        <taxon>Bacteria</taxon>
        <taxon>Bacillati</taxon>
        <taxon>Bacillota</taxon>
        <taxon>Bacilli</taxon>
        <taxon>Bacillales</taxon>
        <taxon>Bacillaceae</taxon>
        <taxon>Metabacillus</taxon>
    </lineage>
</organism>
<dbReference type="InterPro" id="IPR001447">
    <property type="entry name" value="Arylamine_N-AcTrfase"/>
</dbReference>
<accession>A0ABU6P1N7</accession>
<proteinExistence type="inferred from homology"/>
<dbReference type="PANTHER" id="PTHR11786:SF0">
    <property type="entry name" value="ARYLAMINE N-ACETYLTRANSFERASE 4-RELATED"/>
    <property type="match status" value="1"/>
</dbReference>
<dbReference type="PANTHER" id="PTHR11786">
    <property type="entry name" value="N-HYDROXYARYLAMINE O-ACETYLTRANSFERASE"/>
    <property type="match status" value="1"/>
</dbReference>
<dbReference type="Pfam" id="PF00797">
    <property type="entry name" value="Acetyltransf_2"/>
    <property type="match status" value="1"/>
</dbReference>
<protein>
    <submittedName>
        <fullName evidence="3">Arylamine N-acetyltransferase</fullName>
    </submittedName>
</protein>
<evidence type="ECO:0000313" key="4">
    <source>
        <dbReference type="Proteomes" id="UP001342826"/>
    </source>
</evidence>
<dbReference type="InterPro" id="IPR053710">
    <property type="entry name" value="Arylamine_NAT_domain_sf"/>
</dbReference>
<dbReference type="EMBL" id="JARTFS010000011">
    <property type="protein sequence ID" value="MED4402429.1"/>
    <property type="molecule type" value="Genomic_DNA"/>
</dbReference>